<keyword evidence="4 7" id="KW-0812">Transmembrane</keyword>
<dbReference type="FunFam" id="1.20.1510.10:FF:000006">
    <property type="entry name" value="Divalent cation efflux transporter"/>
    <property type="match status" value="1"/>
</dbReference>
<dbReference type="GO" id="GO:0008324">
    <property type="term" value="F:monoatomic cation transmembrane transporter activity"/>
    <property type="evidence" value="ECO:0007669"/>
    <property type="project" value="InterPro"/>
</dbReference>
<comment type="similarity">
    <text evidence="2">Belongs to the cation diffusion facilitator (CDF) transporter (TC 2.A.4) family.</text>
</comment>
<gene>
    <name evidence="10" type="primary">fieF</name>
    <name evidence="11" type="ORF">DXC39_24495</name>
    <name evidence="10" type="ORF">ERS852407_01847</name>
</gene>
<dbReference type="Gene3D" id="1.20.1510.10">
    <property type="entry name" value="Cation efflux protein transmembrane domain"/>
    <property type="match status" value="1"/>
</dbReference>
<accession>A0A174C5R5</accession>
<dbReference type="InterPro" id="IPR050291">
    <property type="entry name" value="CDF_Transporter"/>
</dbReference>
<evidence type="ECO:0000313" key="12">
    <source>
        <dbReference type="Proteomes" id="UP000095651"/>
    </source>
</evidence>
<comment type="subcellular location">
    <subcellularLocation>
        <location evidence="1">Membrane</location>
        <topology evidence="1">Multi-pass membrane protein</topology>
    </subcellularLocation>
</comment>
<dbReference type="InterPro" id="IPR002524">
    <property type="entry name" value="Cation_efflux"/>
</dbReference>
<feature type="transmembrane region" description="Helical" evidence="7">
    <location>
        <begin position="203"/>
        <end position="221"/>
    </location>
</feature>
<feature type="domain" description="Cation efflux protein cytoplasmic" evidence="9">
    <location>
        <begin position="234"/>
        <end position="309"/>
    </location>
</feature>
<dbReference type="InterPro" id="IPR036837">
    <property type="entry name" value="Cation_efflux_CTD_sf"/>
</dbReference>
<evidence type="ECO:0000256" key="1">
    <source>
        <dbReference type="ARBA" id="ARBA00004141"/>
    </source>
</evidence>
<proteinExistence type="inferred from homology"/>
<dbReference type="EMBL" id="CYZE01000003">
    <property type="protein sequence ID" value="CUO08303.1"/>
    <property type="molecule type" value="Genomic_DNA"/>
</dbReference>
<evidence type="ECO:0000256" key="5">
    <source>
        <dbReference type="ARBA" id="ARBA00022989"/>
    </source>
</evidence>
<evidence type="ECO:0000259" key="8">
    <source>
        <dbReference type="Pfam" id="PF01545"/>
    </source>
</evidence>
<evidence type="ECO:0000313" key="13">
    <source>
        <dbReference type="Proteomes" id="UP000261257"/>
    </source>
</evidence>
<keyword evidence="3" id="KW-0813">Transport</keyword>
<evidence type="ECO:0000313" key="11">
    <source>
        <dbReference type="EMBL" id="RGL98341.1"/>
    </source>
</evidence>
<dbReference type="InterPro" id="IPR027470">
    <property type="entry name" value="Cation_efflux_CTD"/>
</dbReference>
<feature type="transmembrane region" description="Helical" evidence="7">
    <location>
        <begin position="178"/>
        <end position="197"/>
    </location>
</feature>
<keyword evidence="6 7" id="KW-0472">Membrane</keyword>
<dbReference type="PANTHER" id="PTHR43840">
    <property type="entry name" value="MITOCHONDRIAL METAL TRANSPORTER 1-RELATED"/>
    <property type="match status" value="1"/>
</dbReference>
<dbReference type="Proteomes" id="UP000261257">
    <property type="component" value="Unassembled WGS sequence"/>
</dbReference>
<dbReference type="InterPro" id="IPR027469">
    <property type="entry name" value="Cation_efflux_TMD_sf"/>
</dbReference>
<keyword evidence="5 7" id="KW-1133">Transmembrane helix</keyword>
<evidence type="ECO:0000256" key="3">
    <source>
        <dbReference type="ARBA" id="ARBA00022448"/>
    </source>
</evidence>
<dbReference type="GO" id="GO:0016020">
    <property type="term" value="C:membrane"/>
    <property type="evidence" value="ECO:0007669"/>
    <property type="project" value="UniProtKB-SubCell"/>
</dbReference>
<evidence type="ECO:0000256" key="7">
    <source>
        <dbReference type="SAM" id="Phobius"/>
    </source>
</evidence>
<dbReference type="InterPro" id="IPR058533">
    <property type="entry name" value="Cation_efflux_TM"/>
</dbReference>
<organism evidence="10 12">
    <name type="scientific">Hungatella hathewayi</name>
    <dbReference type="NCBI Taxonomy" id="154046"/>
    <lineage>
        <taxon>Bacteria</taxon>
        <taxon>Bacillati</taxon>
        <taxon>Bacillota</taxon>
        <taxon>Clostridia</taxon>
        <taxon>Lachnospirales</taxon>
        <taxon>Lachnospiraceae</taxon>
        <taxon>Hungatella</taxon>
    </lineage>
</organism>
<feature type="domain" description="Cation efflux protein transmembrane" evidence="8">
    <location>
        <begin position="37"/>
        <end position="228"/>
    </location>
</feature>
<dbReference type="Proteomes" id="UP000095651">
    <property type="component" value="Unassembled WGS sequence"/>
</dbReference>
<dbReference type="Gene3D" id="3.30.70.1350">
    <property type="entry name" value="Cation efflux protein, cytoplasmic domain"/>
    <property type="match status" value="1"/>
</dbReference>
<dbReference type="EMBL" id="QSSQ01000034">
    <property type="protein sequence ID" value="RGL98341.1"/>
    <property type="molecule type" value="Genomic_DNA"/>
</dbReference>
<sequence length="398" mass="44138">MRTGSNMTDFLVKTFVKDYENTGDIGVRTEYGLMASTVGICCNVLLFAAKLFIGLLINSISVMADAFNNLSDAASSIIGFIGVKMAGKPADEDHPFGHGRVEYIAAFIVAFIVIQVGFSLFKTSLGKILHPEEMTFKYISIVILLMSICVKLWMGMFNRKLGKRIHSSVMMATAADSMGDVGTTSATILSILVYGIWGLNIDGIVGLIVSLIVMWAGVGIARDTLAPLIGEPIDPKLYREITEFVESFDGIVGSHDLIVHNYGPSRSMASIHAEVPNDVSIEKSHEIIDYVEREAQRRFGIFLVIHMDPIETKDCRVTEFKEMVEAIVESIDSKCSFHDFRMVEGEKQINLIFDLVVPRDYDRAAREQIRTEITEKVAERDSRCCLVMTTESGFGVEE</sequence>
<dbReference type="NCBIfam" id="TIGR01297">
    <property type="entry name" value="CDF"/>
    <property type="match status" value="1"/>
</dbReference>
<dbReference type="SUPFAM" id="SSF160240">
    <property type="entry name" value="Cation efflux protein cytoplasmic domain-like"/>
    <property type="match status" value="2"/>
</dbReference>
<reference evidence="10 12" key="1">
    <citation type="submission" date="2015-09" db="EMBL/GenBank/DDBJ databases">
        <authorList>
            <consortium name="Pathogen Informatics"/>
        </authorList>
    </citation>
    <scope>NUCLEOTIDE SEQUENCE [LARGE SCALE GENOMIC DNA]</scope>
    <source>
        <strain evidence="10 12">2789STDY5608850</strain>
    </source>
</reference>
<feature type="transmembrane region" description="Helical" evidence="7">
    <location>
        <begin position="136"/>
        <end position="157"/>
    </location>
</feature>
<evidence type="ECO:0000256" key="2">
    <source>
        <dbReference type="ARBA" id="ARBA00008114"/>
    </source>
</evidence>
<evidence type="ECO:0000256" key="4">
    <source>
        <dbReference type="ARBA" id="ARBA00022692"/>
    </source>
</evidence>
<feature type="transmembrane region" description="Helical" evidence="7">
    <location>
        <begin position="31"/>
        <end position="53"/>
    </location>
</feature>
<evidence type="ECO:0000256" key="6">
    <source>
        <dbReference type="ARBA" id="ARBA00023136"/>
    </source>
</evidence>
<dbReference type="AlphaFoldDB" id="A0A174C5R5"/>
<protein>
    <submittedName>
        <fullName evidence="10">Cation diffusion facilitator family transporter</fullName>
    </submittedName>
    <submittedName>
        <fullName evidence="11">Cation transporter</fullName>
    </submittedName>
</protein>
<reference evidence="11 13" key="2">
    <citation type="submission" date="2018-08" db="EMBL/GenBank/DDBJ databases">
        <title>A genome reference for cultivated species of the human gut microbiota.</title>
        <authorList>
            <person name="Zou Y."/>
            <person name="Xue W."/>
            <person name="Luo G."/>
        </authorList>
    </citation>
    <scope>NUCLEOTIDE SEQUENCE [LARGE SCALE GENOMIC DNA]</scope>
    <source>
        <strain evidence="11 13">TF05-11AC</strain>
    </source>
</reference>
<dbReference type="Pfam" id="PF16916">
    <property type="entry name" value="ZT_dimer"/>
    <property type="match status" value="1"/>
</dbReference>
<evidence type="ECO:0000313" key="10">
    <source>
        <dbReference type="EMBL" id="CUO08303.1"/>
    </source>
</evidence>
<dbReference type="Pfam" id="PF01545">
    <property type="entry name" value="Cation_efflux"/>
    <property type="match status" value="1"/>
</dbReference>
<dbReference type="PANTHER" id="PTHR43840:SF50">
    <property type="entry name" value="MANGANESE EFFLUX SYSTEM PROTEIN MNES"/>
    <property type="match status" value="1"/>
</dbReference>
<name>A0A174C5R5_9FIRM</name>
<evidence type="ECO:0000259" key="9">
    <source>
        <dbReference type="Pfam" id="PF16916"/>
    </source>
</evidence>
<dbReference type="SUPFAM" id="SSF161111">
    <property type="entry name" value="Cation efflux protein transmembrane domain-like"/>
    <property type="match status" value="1"/>
</dbReference>
<feature type="transmembrane region" description="Helical" evidence="7">
    <location>
        <begin position="103"/>
        <end position="121"/>
    </location>
</feature>